<dbReference type="AlphaFoldDB" id="A0A2T6ZAX0"/>
<proteinExistence type="predicted"/>
<dbReference type="InterPro" id="IPR027796">
    <property type="entry name" value="OTT_1508_deam-like"/>
</dbReference>
<dbReference type="EMBL" id="NESQ01000493">
    <property type="protein sequence ID" value="PUU72638.1"/>
    <property type="molecule type" value="Genomic_DNA"/>
</dbReference>
<dbReference type="Proteomes" id="UP000244722">
    <property type="component" value="Unassembled WGS sequence"/>
</dbReference>
<dbReference type="Pfam" id="PF14441">
    <property type="entry name" value="OTT_1508_deam"/>
    <property type="match status" value="1"/>
</dbReference>
<dbReference type="OrthoDB" id="5308969at2759"/>
<reference evidence="1 2" key="1">
    <citation type="submission" date="2017-04" db="EMBL/GenBank/DDBJ databases">
        <title>Draft genome sequence of Tuber borchii Vittad., a whitish edible truffle.</title>
        <authorList>
            <consortium name="DOE Joint Genome Institute"/>
            <person name="Murat C."/>
            <person name="Kuo A."/>
            <person name="Barry K.W."/>
            <person name="Clum A."/>
            <person name="Dockter R.B."/>
            <person name="Fauchery L."/>
            <person name="Iotti M."/>
            <person name="Kohler A."/>
            <person name="Labutti K."/>
            <person name="Lindquist E.A."/>
            <person name="Lipzen A."/>
            <person name="Ohm R.A."/>
            <person name="Wang M."/>
            <person name="Grigoriev I.V."/>
            <person name="Zambonelli A."/>
            <person name="Martin F.M."/>
        </authorList>
    </citation>
    <scope>NUCLEOTIDE SEQUENCE [LARGE SCALE GENOMIC DNA]</scope>
    <source>
        <strain evidence="1 2">Tbo3840</strain>
    </source>
</reference>
<comment type="caution">
    <text evidence="1">The sequence shown here is derived from an EMBL/GenBank/DDBJ whole genome shotgun (WGS) entry which is preliminary data.</text>
</comment>
<evidence type="ECO:0000313" key="1">
    <source>
        <dbReference type="EMBL" id="PUU72638.1"/>
    </source>
</evidence>
<keyword evidence="2" id="KW-1185">Reference proteome</keyword>
<organism evidence="1 2">
    <name type="scientific">Tuber borchii</name>
    <name type="common">White truffle</name>
    <dbReference type="NCBI Taxonomy" id="42251"/>
    <lineage>
        <taxon>Eukaryota</taxon>
        <taxon>Fungi</taxon>
        <taxon>Dikarya</taxon>
        <taxon>Ascomycota</taxon>
        <taxon>Pezizomycotina</taxon>
        <taxon>Pezizomycetes</taxon>
        <taxon>Pezizales</taxon>
        <taxon>Tuberaceae</taxon>
        <taxon>Tuber</taxon>
    </lineage>
</organism>
<protein>
    <submittedName>
        <fullName evidence="1">Uncharacterized protein</fullName>
    </submittedName>
</protein>
<evidence type="ECO:0000313" key="2">
    <source>
        <dbReference type="Proteomes" id="UP000244722"/>
    </source>
</evidence>
<name>A0A2T6ZAX0_TUBBO</name>
<dbReference type="STRING" id="42251.A0A2T6ZAX0"/>
<accession>A0A2T6ZAX0</accession>
<sequence length="531" mass="60913">MAAKLDPHHLVALMSDTYMRRHDSPSSLQYGITDDQQTIIRTFPILDSIAGICVSREASQVVAVALQVDSDQQKINLTIAENENVNPKLVAHLESVWAKLQALSRLYAVGREEESNKEAKESPAKPKDTTLPLRIQIFREIYKFSLEKQMKRVDKWWRRLLDFMIKLTARREDVIQGMEEDLSQVVVGLHLVLQLVRRLHRNPAAELTEDEWELVYVESIWANQKARLVLADREEDGCEILAKELNDSSSLNETFLLRRALQKLTSLPHHIESLFEFAHSPHLLPGLQYRMSISTVPEQNNDVELPGSRQQWLSILEIAATKSLTWQMIYARVLSNKFQQKHCLCPVHPECRLAQYLATSHGNQWDHVTALSYIGISKPSCGACRIWMEAFSEVSQRKFYTRAFHGKWDWPWAMPMVEEPLTEVIAEESSHENTPNKSLSQTIARKISLEYISCLKAQNLFYPRADESFEEAESALTSAQEESIISSQTAAWQQFGSMGEYFESLLSDNRLWDRTRGQQAAVTCFYFDLAA</sequence>
<gene>
    <name evidence="1" type="ORF">B9Z19DRAFT_1137106</name>
</gene>